<proteinExistence type="predicted"/>
<dbReference type="EMBL" id="JAHRIQ010013793">
    <property type="protein sequence ID" value="MEQ2225793.1"/>
    <property type="molecule type" value="Genomic_DNA"/>
</dbReference>
<protein>
    <submittedName>
        <fullName evidence="2">Uncharacterized protein</fullName>
    </submittedName>
</protein>
<evidence type="ECO:0000313" key="2">
    <source>
        <dbReference type="EMBL" id="MEQ2225793.1"/>
    </source>
</evidence>
<comment type="caution">
    <text evidence="2">The sequence shown here is derived from an EMBL/GenBank/DDBJ whole genome shotgun (WGS) entry which is preliminary data.</text>
</comment>
<keyword evidence="3" id="KW-1185">Reference proteome</keyword>
<feature type="region of interest" description="Disordered" evidence="1">
    <location>
        <begin position="42"/>
        <end position="61"/>
    </location>
</feature>
<evidence type="ECO:0000313" key="3">
    <source>
        <dbReference type="Proteomes" id="UP001482620"/>
    </source>
</evidence>
<sequence length="114" mass="12421">MGNEFEPKWLPNNGYNGSELFILVLTGSFGQQSQQLRTDFLFPDTSSTSKPTAQEPVKVPGDRIVDAPPFGRCSILLALVPHESLMVPAAGGDCDCFDCKNTVKIVSIQTLFKT</sequence>
<organism evidence="2 3">
    <name type="scientific">Ilyodon furcidens</name>
    <name type="common">goldbreast splitfin</name>
    <dbReference type="NCBI Taxonomy" id="33524"/>
    <lineage>
        <taxon>Eukaryota</taxon>
        <taxon>Metazoa</taxon>
        <taxon>Chordata</taxon>
        <taxon>Craniata</taxon>
        <taxon>Vertebrata</taxon>
        <taxon>Euteleostomi</taxon>
        <taxon>Actinopterygii</taxon>
        <taxon>Neopterygii</taxon>
        <taxon>Teleostei</taxon>
        <taxon>Neoteleostei</taxon>
        <taxon>Acanthomorphata</taxon>
        <taxon>Ovalentaria</taxon>
        <taxon>Atherinomorphae</taxon>
        <taxon>Cyprinodontiformes</taxon>
        <taxon>Goodeidae</taxon>
        <taxon>Ilyodon</taxon>
    </lineage>
</organism>
<evidence type="ECO:0000256" key="1">
    <source>
        <dbReference type="SAM" id="MobiDB-lite"/>
    </source>
</evidence>
<accession>A0ABV0T1G7</accession>
<dbReference type="Proteomes" id="UP001482620">
    <property type="component" value="Unassembled WGS sequence"/>
</dbReference>
<name>A0ABV0T1G7_9TELE</name>
<reference evidence="2 3" key="1">
    <citation type="submission" date="2021-06" db="EMBL/GenBank/DDBJ databases">
        <authorList>
            <person name="Palmer J.M."/>
        </authorList>
    </citation>
    <scope>NUCLEOTIDE SEQUENCE [LARGE SCALE GENOMIC DNA]</scope>
    <source>
        <strain evidence="3">if_2019</strain>
        <tissue evidence="2">Muscle</tissue>
    </source>
</reference>
<gene>
    <name evidence="2" type="ORF">ILYODFUR_021022</name>
</gene>